<reference evidence="5 6" key="1">
    <citation type="submission" date="2016-09" db="EMBL/GenBank/DDBJ databases">
        <title>Genome sequence of Eubacterium angustum.</title>
        <authorList>
            <person name="Poehlein A."/>
            <person name="Daniel R."/>
        </authorList>
    </citation>
    <scope>NUCLEOTIDE SEQUENCE [LARGE SCALE GENOMIC DNA]</scope>
    <source>
        <strain evidence="5 6">DSM 1989</strain>
    </source>
</reference>
<dbReference type="SUPFAM" id="SSF52540">
    <property type="entry name" value="P-loop containing nucleoside triphosphate hydrolases"/>
    <property type="match status" value="1"/>
</dbReference>
<dbReference type="InterPro" id="IPR003593">
    <property type="entry name" value="AAA+_ATPase"/>
</dbReference>
<dbReference type="Proteomes" id="UP000180254">
    <property type="component" value="Unassembled WGS sequence"/>
</dbReference>
<dbReference type="InterPro" id="IPR027417">
    <property type="entry name" value="P-loop_NTPase"/>
</dbReference>
<dbReference type="InterPro" id="IPR050763">
    <property type="entry name" value="ABC_transporter_ATP-binding"/>
</dbReference>
<keyword evidence="6" id="KW-1185">Reference proteome</keyword>
<protein>
    <submittedName>
        <fullName evidence="5">Fluoroquinolones export ATP-binding proteinc</fullName>
        <ecNumber evidence="5">3.6.3.-</ecNumber>
    </submittedName>
</protein>
<feature type="domain" description="ABC transporter" evidence="4">
    <location>
        <begin position="2"/>
        <end position="230"/>
    </location>
</feature>
<dbReference type="InterPro" id="IPR003439">
    <property type="entry name" value="ABC_transporter-like_ATP-bd"/>
</dbReference>
<dbReference type="AlphaFoldDB" id="A0A1S1V9J7"/>
<dbReference type="STRING" id="39480.EUAN_01400"/>
<dbReference type="OrthoDB" id="9775135at2"/>
<dbReference type="EC" id="3.6.3.-" evidence="5"/>
<dbReference type="SMART" id="SM00382">
    <property type="entry name" value="AAA"/>
    <property type="match status" value="1"/>
</dbReference>
<accession>A0A1S1V9J7</accession>
<keyword evidence="5" id="KW-0378">Hydrolase</keyword>
<dbReference type="GO" id="GO:0016887">
    <property type="term" value="F:ATP hydrolysis activity"/>
    <property type="evidence" value="ECO:0007669"/>
    <property type="project" value="InterPro"/>
</dbReference>
<evidence type="ECO:0000259" key="4">
    <source>
        <dbReference type="PROSITE" id="PS50893"/>
    </source>
</evidence>
<dbReference type="Gene3D" id="3.40.50.300">
    <property type="entry name" value="P-loop containing nucleotide triphosphate hydrolases"/>
    <property type="match status" value="1"/>
</dbReference>
<dbReference type="PANTHER" id="PTHR42711:SF18">
    <property type="entry name" value="ABC TRANSPORTER, ATP-BINDING PROTEIN"/>
    <property type="match status" value="1"/>
</dbReference>
<evidence type="ECO:0000256" key="1">
    <source>
        <dbReference type="ARBA" id="ARBA00022448"/>
    </source>
</evidence>
<organism evidence="5 6">
    <name type="scientific">Andreesenia angusta</name>
    <dbReference type="NCBI Taxonomy" id="39480"/>
    <lineage>
        <taxon>Bacteria</taxon>
        <taxon>Bacillati</taxon>
        <taxon>Bacillota</taxon>
        <taxon>Tissierellia</taxon>
        <taxon>Tissierellales</taxon>
        <taxon>Gottschalkiaceae</taxon>
        <taxon>Andreesenia</taxon>
    </lineage>
</organism>
<comment type="caution">
    <text evidence="5">The sequence shown here is derived from an EMBL/GenBank/DDBJ whole genome shotgun (WGS) entry which is preliminary data.</text>
</comment>
<proteinExistence type="predicted"/>
<evidence type="ECO:0000256" key="3">
    <source>
        <dbReference type="ARBA" id="ARBA00022840"/>
    </source>
</evidence>
<sequence length="290" mass="32589">MINVKNLYHSYNKDDKYALKDVSFEVKEGEVFGCLGPSGAGKSTIMGILTGLLQLQQGEVSVVGYNVKKIKSKMFNDIGVSFEQSNVYSKMTAKENLDFYGKLFDVETADSKALLEMVGLGDKADVKAGEFSKGMKHRLTFIRSMINHPKMWFLDEPTTGLDPAIAADIKDIIKEQQRKGVTVFLTTHNMYIADELCDRVAFIVDGEIRLIDSPKNLKLKYGEKLVDVEYRADGETFKEKLSTTEKKDKQRLVEIVENHEIVTMHTKEATLEEIFIKVTGKGLSHDEAVS</sequence>
<keyword evidence="3 5" id="KW-0067">ATP-binding</keyword>
<name>A0A1S1V9J7_9FIRM</name>
<dbReference type="EMBL" id="MKIE01000001">
    <property type="protein sequence ID" value="OHW63276.1"/>
    <property type="molecule type" value="Genomic_DNA"/>
</dbReference>
<dbReference type="Pfam" id="PF00005">
    <property type="entry name" value="ABC_tran"/>
    <property type="match status" value="1"/>
</dbReference>
<evidence type="ECO:0000256" key="2">
    <source>
        <dbReference type="ARBA" id="ARBA00022741"/>
    </source>
</evidence>
<evidence type="ECO:0000313" key="5">
    <source>
        <dbReference type="EMBL" id="OHW63276.1"/>
    </source>
</evidence>
<evidence type="ECO:0000313" key="6">
    <source>
        <dbReference type="Proteomes" id="UP000180254"/>
    </source>
</evidence>
<dbReference type="GO" id="GO:0005524">
    <property type="term" value="F:ATP binding"/>
    <property type="evidence" value="ECO:0007669"/>
    <property type="project" value="UniProtKB-KW"/>
</dbReference>
<gene>
    <name evidence="5" type="ORF">EUAN_01400</name>
</gene>
<dbReference type="PROSITE" id="PS50893">
    <property type="entry name" value="ABC_TRANSPORTER_2"/>
    <property type="match status" value="1"/>
</dbReference>
<keyword evidence="2" id="KW-0547">Nucleotide-binding</keyword>
<dbReference type="PANTHER" id="PTHR42711">
    <property type="entry name" value="ABC TRANSPORTER ATP-BINDING PROTEIN"/>
    <property type="match status" value="1"/>
</dbReference>
<keyword evidence="1" id="KW-0813">Transport</keyword>